<dbReference type="PANTHER" id="PTHR43787">
    <property type="entry name" value="FEMO COFACTOR BIOSYNTHESIS PROTEIN NIFB-RELATED"/>
    <property type="match status" value="1"/>
</dbReference>
<dbReference type="Proteomes" id="UP001141327">
    <property type="component" value="Unassembled WGS sequence"/>
</dbReference>
<dbReference type="InterPro" id="IPR013785">
    <property type="entry name" value="Aldolase_TIM"/>
</dbReference>
<evidence type="ECO:0000256" key="3">
    <source>
        <dbReference type="ARBA" id="ARBA00006804"/>
    </source>
</evidence>
<reference evidence="13" key="1">
    <citation type="journal article" date="2022" name="bioRxiv">
        <title>Genomics of Preaxostyla Flagellates Illuminates Evolutionary Transitions and the Path Towards Mitochondrial Loss.</title>
        <authorList>
            <person name="Novak L.V.F."/>
            <person name="Treitli S.C."/>
            <person name="Pyrih J."/>
            <person name="Halakuc P."/>
            <person name="Pipaliya S.V."/>
            <person name="Vacek V."/>
            <person name="Brzon O."/>
            <person name="Soukal P."/>
            <person name="Eme L."/>
            <person name="Dacks J.B."/>
            <person name="Karnkowska A."/>
            <person name="Elias M."/>
            <person name="Hampl V."/>
        </authorList>
    </citation>
    <scope>NUCLEOTIDE SEQUENCE</scope>
    <source>
        <strain evidence="13">RCP-MX</strain>
    </source>
</reference>
<keyword evidence="6" id="KW-0479">Metal-binding</keyword>
<dbReference type="PANTHER" id="PTHR43787:SF13">
    <property type="entry name" value="FEMO COFACTOR BIOSYNTHESIS PROTEIN NIFB"/>
    <property type="match status" value="1"/>
</dbReference>
<dbReference type="SUPFAM" id="SSF102114">
    <property type="entry name" value="Radical SAM enzymes"/>
    <property type="match status" value="1"/>
</dbReference>
<protein>
    <submittedName>
        <fullName evidence="13">Radical SAM protein</fullName>
    </submittedName>
</protein>
<comment type="similarity">
    <text evidence="3">Belongs to the radical SAM superfamily. NifB family.</text>
</comment>
<comment type="cofactor">
    <cofactor evidence="1">
        <name>[4Fe-4S] cluster</name>
        <dbReference type="ChEBI" id="CHEBI:49883"/>
    </cofactor>
</comment>
<organism evidence="13 14">
    <name type="scientific">Paratrimastix pyriformis</name>
    <dbReference type="NCBI Taxonomy" id="342808"/>
    <lineage>
        <taxon>Eukaryota</taxon>
        <taxon>Metamonada</taxon>
        <taxon>Preaxostyla</taxon>
        <taxon>Paratrimastigidae</taxon>
        <taxon>Paratrimastix</taxon>
    </lineage>
</organism>
<evidence type="ECO:0000256" key="2">
    <source>
        <dbReference type="ARBA" id="ARBA00005155"/>
    </source>
</evidence>
<dbReference type="InterPro" id="IPR058240">
    <property type="entry name" value="rSAM_sf"/>
</dbReference>
<feature type="domain" description="Radical SAM core" evidence="12">
    <location>
        <begin position="129"/>
        <end position="386"/>
    </location>
</feature>
<evidence type="ECO:0000256" key="4">
    <source>
        <dbReference type="ARBA" id="ARBA00022485"/>
    </source>
</evidence>
<feature type="region of interest" description="Disordered" evidence="11">
    <location>
        <begin position="1"/>
        <end position="45"/>
    </location>
</feature>
<keyword evidence="8" id="KW-0411">Iron-sulfur</keyword>
<dbReference type="Pfam" id="PF04055">
    <property type="entry name" value="Radical_SAM"/>
    <property type="match status" value="1"/>
</dbReference>
<evidence type="ECO:0000256" key="7">
    <source>
        <dbReference type="ARBA" id="ARBA00023004"/>
    </source>
</evidence>
<gene>
    <name evidence="13" type="ORF">PAPYR_3598</name>
</gene>
<evidence type="ECO:0000259" key="12">
    <source>
        <dbReference type="PROSITE" id="PS51918"/>
    </source>
</evidence>
<evidence type="ECO:0000256" key="9">
    <source>
        <dbReference type="ARBA" id="ARBA00023231"/>
    </source>
</evidence>
<comment type="caution">
    <text evidence="13">The sequence shown here is derived from an EMBL/GenBank/DDBJ whole genome shotgun (WGS) entry which is preliminary data.</text>
</comment>
<evidence type="ECO:0000256" key="8">
    <source>
        <dbReference type="ARBA" id="ARBA00023014"/>
    </source>
</evidence>
<evidence type="ECO:0000256" key="5">
    <source>
        <dbReference type="ARBA" id="ARBA00022691"/>
    </source>
</evidence>
<feature type="region of interest" description="Disordered" evidence="11">
    <location>
        <begin position="338"/>
        <end position="358"/>
    </location>
</feature>
<dbReference type="EMBL" id="JAPMOS010000014">
    <property type="protein sequence ID" value="KAJ4460209.1"/>
    <property type="molecule type" value="Genomic_DNA"/>
</dbReference>
<keyword evidence="7" id="KW-0408">Iron</keyword>
<dbReference type="PROSITE" id="PS51918">
    <property type="entry name" value="RADICAL_SAM"/>
    <property type="match status" value="1"/>
</dbReference>
<keyword evidence="9" id="KW-0535">Nitrogen fixation</keyword>
<dbReference type="CDD" id="cd01335">
    <property type="entry name" value="Radical_SAM"/>
    <property type="match status" value="1"/>
</dbReference>
<keyword evidence="4" id="KW-0004">4Fe-4S</keyword>
<keyword evidence="10" id="KW-0456">Lyase</keyword>
<accession>A0ABQ8ULZ9</accession>
<dbReference type="Gene3D" id="3.20.20.70">
    <property type="entry name" value="Aldolase class I"/>
    <property type="match status" value="1"/>
</dbReference>
<evidence type="ECO:0000313" key="14">
    <source>
        <dbReference type="Proteomes" id="UP001141327"/>
    </source>
</evidence>
<proteinExistence type="inferred from homology"/>
<comment type="pathway">
    <text evidence="2">Cofactor biosynthesis; Fe-Mo cofactor biosynthesis.</text>
</comment>
<sequence>MSFARFSFSEPLSFQHENRSQGGRGRGRGRGRQQQGSSCDDEDARAGAFCYPEQIPIPLYGSRPRAPPPPPSATSVPNIFSYQAPTPPPTAHVAPLTPSIPIQFPIRPFERAAQMEGLLMSSEGSRKYHRFRLNGGMSSAETVGCPLLCAYCFNYARNSHPEAAGELYSPQQVADRLLQIAQENRLHKFRVSGAEPILGHASLRHLLQVEQAIFARDPVAHLVVETNGLLLGYDSTLLQAFLDGQSRLRAEGHSGTLSVRVSIKGATPASFEKITGATASAFQYPVRALQALQKAGVDATPAVMCDIHTDHDLEDIHALLAIRSGLAYSLAAPTGAPPGFGGTSSGHQPAGPAARGPMDFVDRNGAPLEIERLDRIPFIMANLDARGVAVARPPAN</sequence>
<dbReference type="SFLD" id="SFLDS00029">
    <property type="entry name" value="Radical_SAM"/>
    <property type="match status" value="1"/>
</dbReference>
<name>A0ABQ8ULZ9_9EUKA</name>
<dbReference type="InterPro" id="IPR007197">
    <property type="entry name" value="rSAM"/>
</dbReference>
<evidence type="ECO:0000256" key="11">
    <source>
        <dbReference type="SAM" id="MobiDB-lite"/>
    </source>
</evidence>
<evidence type="ECO:0000256" key="6">
    <source>
        <dbReference type="ARBA" id="ARBA00022723"/>
    </source>
</evidence>
<keyword evidence="14" id="KW-1185">Reference proteome</keyword>
<evidence type="ECO:0000313" key="13">
    <source>
        <dbReference type="EMBL" id="KAJ4460209.1"/>
    </source>
</evidence>
<keyword evidence="5" id="KW-0949">S-adenosyl-L-methionine</keyword>
<evidence type="ECO:0000256" key="10">
    <source>
        <dbReference type="ARBA" id="ARBA00023239"/>
    </source>
</evidence>
<evidence type="ECO:0000256" key="1">
    <source>
        <dbReference type="ARBA" id="ARBA00001966"/>
    </source>
</evidence>